<dbReference type="PROSITE" id="PS50297">
    <property type="entry name" value="ANK_REP_REGION"/>
    <property type="match status" value="1"/>
</dbReference>
<feature type="repeat" description="ANK" evidence="3">
    <location>
        <begin position="474"/>
        <end position="506"/>
    </location>
</feature>
<dbReference type="SMART" id="SM00248">
    <property type="entry name" value="ANK"/>
    <property type="match status" value="4"/>
</dbReference>
<protein>
    <recommendedName>
        <fullName evidence="6">Ankyrin repeat domain-containing protein</fullName>
    </recommendedName>
</protein>
<evidence type="ECO:0000256" key="3">
    <source>
        <dbReference type="PROSITE-ProRule" id="PRU00023"/>
    </source>
</evidence>
<evidence type="ECO:0000256" key="2">
    <source>
        <dbReference type="ARBA" id="ARBA00023043"/>
    </source>
</evidence>
<sequence>MQLLDDARLALWGANDHVSVASEIQHHQRMTLEQLGADYQLIARLQHELKRTIKKQEPNLYRGIIDQAKALILASNHLASLEYWIDWHDARWHVFSGQLEEALALYKRAFSGSLFRSGENQKAIIEESLVVAAKLRNPDRVFLKHLKWTLINFGYDIPSISGDRPSQKVSDTIEDWEIERWDASFGIVFPIEGLFPGVQYDTHQSALGPLVFTDTSAIKPDYRNPNRKLKIGETWQRAMPQLVWFSLNEDAAVCEKLIEKGARVDVASEAGDTPILMALEALNVTEINEVDLVRGRSPYRTLDDRLFKLLKNIPHKTKTLNDRTQKKRLLPIISAVESGRLDVVQTVLEMGADPNGRGKTDEQTALNVCLKLIGTIKDPELAKKHQMSMPITPEALDAIRRQSHGISGFTVEQQKHALKRNIENGLFGEALRLLIEARNRNILQHMTIAQMREIAKLLLGAGADPNAEHASPIKGYTPLMLAAELDERELFDAMLVAGGDIQKKYSEPKTGRAVSIAEIARDFNAVEILQSLEDISSYVTIQ</sequence>
<keyword evidence="5" id="KW-1185">Reference proteome</keyword>
<dbReference type="Gene3D" id="1.25.40.20">
    <property type="entry name" value="Ankyrin repeat-containing domain"/>
    <property type="match status" value="2"/>
</dbReference>
<accession>A0A7Z1ILT1</accession>
<feature type="repeat" description="ANK" evidence="3">
    <location>
        <begin position="327"/>
        <end position="359"/>
    </location>
</feature>
<dbReference type="AlphaFoldDB" id="A0A7Z1ILT1"/>
<proteinExistence type="predicted"/>
<dbReference type="InterPro" id="IPR050745">
    <property type="entry name" value="Multifunctional_regulatory"/>
</dbReference>
<evidence type="ECO:0000313" key="5">
    <source>
        <dbReference type="Proteomes" id="UP000216984"/>
    </source>
</evidence>
<dbReference type="SUPFAM" id="SSF48403">
    <property type="entry name" value="Ankyrin repeat"/>
    <property type="match status" value="1"/>
</dbReference>
<gene>
    <name evidence="4" type="ORF">B9Q17_05700</name>
</gene>
<dbReference type="PROSITE" id="PS50088">
    <property type="entry name" value="ANK_REPEAT"/>
    <property type="match status" value="2"/>
</dbReference>
<dbReference type="PANTHER" id="PTHR24189:SF50">
    <property type="entry name" value="ANKYRIN REPEAT AND SOCS BOX PROTEIN 2"/>
    <property type="match status" value="1"/>
</dbReference>
<reference evidence="4 5" key="1">
    <citation type="submission" date="2017-06" db="EMBL/GenBank/DDBJ databases">
        <title>Draft genome sequence of the halophilic bacterium Marinobacter vinifirmus FB1.</title>
        <authorList>
            <person name="Stepanov V.G."/>
            <person name="Roberts D.J."/>
            <person name="Fox G.E."/>
        </authorList>
    </citation>
    <scope>NUCLEOTIDE SEQUENCE [LARGE SCALE GENOMIC DNA]</scope>
    <source>
        <strain evidence="4 5">FB1</strain>
    </source>
</reference>
<evidence type="ECO:0000256" key="1">
    <source>
        <dbReference type="ARBA" id="ARBA00022737"/>
    </source>
</evidence>
<keyword evidence="1" id="KW-0677">Repeat</keyword>
<organism evidence="4 5">
    <name type="scientific">Marinobacter vinifirmus</name>
    <dbReference type="NCBI Taxonomy" id="355591"/>
    <lineage>
        <taxon>Bacteria</taxon>
        <taxon>Pseudomonadati</taxon>
        <taxon>Pseudomonadota</taxon>
        <taxon>Gammaproteobacteria</taxon>
        <taxon>Pseudomonadales</taxon>
        <taxon>Marinobacteraceae</taxon>
        <taxon>Marinobacter</taxon>
    </lineage>
</organism>
<keyword evidence="2 3" id="KW-0040">ANK repeat</keyword>
<name>A0A7Z1ILT1_9GAMM</name>
<dbReference type="EMBL" id="NEFY01000013">
    <property type="protein sequence ID" value="OZC35259.1"/>
    <property type="molecule type" value="Genomic_DNA"/>
</dbReference>
<evidence type="ECO:0008006" key="6">
    <source>
        <dbReference type="Google" id="ProtNLM"/>
    </source>
</evidence>
<dbReference type="InterPro" id="IPR036770">
    <property type="entry name" value="Ankyrin_rpt-contain_sf"/>
</dbReference>
<dbReference type="InterPro" id="IPR002110">
    <property type="entry name" value="Ankyrin_rpt"/>
</dbReference>
<comment type="caution">
    <text evidence="4">The sequence shown here is derived from an EMBL/GenBank/DDBJ whole genome shotgun (WGS) entry which is preliminary data.</text>
</comment>
<evidence type="ECO:0000313" key="4">
    <source>
        <dbReference type="EMBL" id="OZC35259.1"/>
    </source>
</evidence>
<dbReference type="PANTHER" id="PTHR24189">
    <property type="entry name" value="MYOTROPHIN"/>
    <property type="match status" value="1"/>
</dbReference>
<dbReference type="Proteomes" id="UP000216984">
    <property type="component" value="Unassembled WGS sequence"/>
</dbReference>